<accession>A0A8S5P4B0</accession>
<keyword evidence="1" id="KW-0812">Transmembrane</keyword>
<proteinExistence type="predicted"/>
<keyword evidence="1" id="KW-1133">Transmembrane helix</keyword>
<sequence length="61" mass="7014">MNSMKNKLVYLILITIIMALFTGITIGFCIGINSQKQIINTGDIYKYYDEPIDDEPNVWNI</sequence>
<organism evidence="2">
    <name type="scientific">Siphoviridae sp. ctQtc11</name>
    <dbReference type="NCBI Taxonomy" id="2825497"/>
    <lineage>
        <taxon>Viruses</taxon>
        <taxon>Duplodnaviria</taxon>
        <taxon>Heunggongvirae</taxon>
        <taxon>Uroviricota</taxon>
        <taxon>Caudoviricetes</taxon>
    </lineage>
</organism>
<reference evidence="2" key="1">
    <citation type="journal article" date="2021" name="Proc. Natl. Acad. Sci. U.S.A.">
        <title>A Catalog of Tens of Thousands of Viruses from Human Metagenomes Reveals Hidden Associations with Chronic Diseases.</title>
        <authorList>
            <person name="Tisza M.J."/>
            <person name="Buck C.B."/>
        </authorList>
    </citation>
    <scope>NUCLEOTIDE SEQUENCE</scope>
    <source>
        <strain evidence="2">CtQtc11</strain>
    </source>
</reference>
<keyword evidence="1" id="KW-0472">Membrane</keyword>
<evidence type="ECO:0000313" key="2">
    <source>
        <dbReference type="EMBL" id="DAE01472.1"/>
    </source>
</evidence>
<evidence type="ECO:0000256" key="1">
    <source>
        <dbReference type="SAM" id="Phobius"/>
    </source>
</evidence>
<protein>
    <submittedName>
        <fullName evidence="2">Uncharacterized protein</fullName>
    </submittedName>
</protein>
<name>A0A8S5P4B0_9CAUD</name>
<feature type="transmembrane region" description="Helical" evidence="1">
    <location>
        <begin position="7"/>
        <end position="28"/>
    </location>
</feature>
<dbReference type="EMBL" id="BK015325">
    <property type="protein sequence ID" value="DAE01472.1"/>
    <property type="molecule type" value="Genomic_DNA"/>
</dbReference>